<dbReference type="Proteomes" id="UP000249688">
    <property type="component" value="Unassembled WGS sequence"/>
</dbReference>
<dbReference type="AlphaFoldDB" id="A0A2W7HU91"/>
<dbReference type="PANTHER" id="PTHR13847">
    <property type="entry name" value="SARCOSINE DEHYDROGENASE-RELATED"/>
    <property type="match status" value="1"/>
</dbReference>
<accession>A0A2W7HU91</accession>
<dbReference type="EMBL" id="QKYU01000043">
    <property type="protein sequence ID" value="PZW37682.1"/>
    <property type="molecule type" value="Genomic_DNA"/>
</dbReference>
<dbReference type="Gene3D" id="3.50.50.60">
    <property type="entry name" value="FAD/NAD(P)-binding domain"/>
    <property type="match status" value="1"/>
</dbReference>
<dbReference type="Pfam" id="PF01266">
    <property type="entry name" value="DAO"/>
    <property type="match status" value="1"/>
</dbReference>
<keyword evidence="4" id="KW-1185">Reference proteome</keyword>
<comment type="caution">
    <text evidence="3">The sequence shown here is derived from an EMBL/GenBank/DDBJ whole genome shotgun (WGS) entry which is preliminary data.</text>
</comment>
<dbReference type="InterPro" id="IPR006076">
    <property type="entry name" value="FAD-dep_OxRdtase"/>
</dbReference>
<evidence type="ECO:0000259" key="2">
    <source>
        <dbReference type="Pfam" id="PF01266"/>
    </source>
</evidence>
<proteinExistence type="predicted"/>
<evidence type="ECO:0000313" key="4">
    <source>
        <dbReference type="Proteomes" id="UP000249688"/>
    </source>
</evidence>
<evidence type="ECO:0000313" key="3">
    <source>
        <dbReference type="EMBL" id="PZW37682.1"/>
    </source>
</evidence>
<dbReference type="Gene3D" id="3.30.9.10">
    <property type="entry name" value="D-Amino Acid Oxidase, subunit A, domain 2"/>
    <property type="match status" value="1"/>
</dbReference>
<dbReference type="GO" id="GO:0005737">
    <property type="term" value="C:cytoplasm"/>
    <property type="evidence" value="ECO:0007669"/>
    <property type="project" value="TreeGrafter"/>
</dbReference>
<gene>
    <name evidence="3" type="ORF">C8P66_1436</name>
</gene>
<keyword evidence="1" id="KW-0560">Oxidoreductase</keyword>
<reference evidence="3 4" key="1">
    <citation type="submission" date="2018-06" db="EMBL/GenBank/DDBJ databases">
        <title>Genomic Encyclopedia of Archaeal and Bacterial Type Strains, Phase II (KMG-II): from individual species to whole genera.</title>
        <authorList>
            <person name="Goeker M."/>
        </authorList>
    </citation>
    <scope>NUCLEOTIDE SEQUENCE [LARGE SCALE GENOMIC DNA]</scope>
    <source>
        <strain evidence="3 4">DSM 24525</strain>
    </source>
</reference>
<dbReference type="SUPFAM" id="SSF54373">
    <property type="entry name" value="FAD-linked reductases, C-terminal domain"/>
    <property type="match status" value="1"/>
</dbReference>
<feature type="domain" description="FAD dependent oxidoreductase" evidence="2">
    <location>
        <begin position="32"/>
        <end position="377"/>
    </location>
</feature>
<evidence type="ECO:0000256" key="1">
    <source>
        <dbReference type="ARBA" id="ARBA00023002"/>
    </source>
</evidence>
<dbReference type="SUPFAM" id="SSF51905">
    <property type="entry name" value="FAD/NAD(P)-binding domain"/>
    <property type="match status" value="1"/>
</dbReference>
<name>A0A2W7HU91_9PROT</name>
<protein>
    <submittedName>
        <fullName evidence="3">Glycine/D-amino acid oxidase-like deaminating enzyme</fullName>
    </submittedName>
</protein>
<organism evidence="3 4">
    <name type="scientific">Humitalea rosea</name>
    <dbReference type="NCBI Taxonomy" id="990373"/>
    <lineage>
        <taxon>Bacteria</taxon>
        <taxon>Pseudomonadati</taxon>
        <taxon>Pseudomonadota</taxon>
        <taxon>Alphaproteobacteria</taxon>
        <taxon>Acetobacterales</taxon>
        <taxon>Roseomonadaceae</taxon>
        <taxon>Humitalea</taxon>
    </lineage>
</organism>
<dbReference type="PANTHER" id="PTHR13847:SF287">
    <property type="entry name" value="FAD-DEPENDENT OXIDOREDUCTASE DOMAIN-CONTAINING PROTEIN 1"/>
    <property type="match status" value="1"/>
</dbReference>
<sequence length="403" mass="41903">MQPSPDPFVPHAAAADPGVGEVNATDLGTAGIAVIGGGVVGAAIAYGLTRQGEDVCMLDEADIAHRASRANFALVWVQGKGWLPAQDRAEPDYAILTRSSAAAWQDFAAELEAQSHVAVHFAGPGGFNLALSDDALEQRRIMLQRLDATPGVGSSGFEVLGRNALMKILPDIGPDVVGGIFCPLDGHVNSPKLLHALHVASQRLGLRFLAGAAVREIVPVTRGFRLATAAGTLTARRIVISAGLGSERLAAMVGLHAPVRPIKGTIMVTEKLAPFLHHPITNLRQTNEGGVMLGGSTEDVGYDDSVGIGISGALAARAVQMFPRLASASIVRVWSGLRVMSPDGLPVYEESARHPGAFVCLCHSGVTLAAAHALMLAPMLSAGRIGAPFASFKTARFDVPAPV</sequence>
<dbReference type="GO" id="GO:0016491">
    <property type="term" value="F:oxidoreductase activity"/>
    <property type="evidence" value="ECO:0007669"/>
    <property type="project" value="UniProtKB-KW"/>
</dbReference>
<dbReference type="InterPro" id="IPR036188">
    <property type="entry name" value="FAD/NAD-bd_sf"/>
</dbReference>